<dbReference type="Pfam" id="PF13561">
    <property type="entry name" value="adh_short_C2"/>
    <property type="match status" value="1"/>
</dbReference>
<dbReference type="PANTHER" id="PTHR42898">
    <property type="entry name" value="TROPINONE REDUCTASE"/>
    <property type="match status" value="1"/>
</dbReference>
<evidence type="ECO:0000256" key="2">
    <source>
        <dbReference type="ARBA" id="ARBA00023002"/>
    </source>
</evidence>
<dbReference type="InterPro" id="IPR002347">
    <property type="entry name" value="SDR_fam"/>
</dbReference>
<gene>
    <name evidence="4" type="ORF">Ahy_A04g019569</name>
</gene>
<dbReference type="Proteomes" id="UP000289738">
    <property type="component" value="Chromosome A04"/>
</dbReference>
<keyword evidence="2" id="KW-0560">Oxidoreductase</keyword>
<evidence type="ECO:0000313" key="4">
    <source>
        <dbReference type="EMBL" id="RYR62174.1"/>
    </source>
</evidence>
<dbReference type="EMBL" id="SDMP01000004">
    <property type="protein sequence ID" value="RYR62174.1"/>
    <property type="molecule type" value="Genomic_DNA"/>
</dbReference>
<sequence>MMLTGAVNQLTKNLALEWAKDNIRVNSVAPGNVQTKLLNDILENIGEGEKIASAMTSQTPLQRMGEPKEISSLVVFLCLSAASFITGQTINADGGFTI</sequence>
<name>A0A445DG79_ARAHY</name>
<comment type="similarity">
    <text evidence="3">Belongs to the short-chain dehydrogenases/reductases (SDR) family. SDR65C subfamily.</text>
</comment>
<comment type="caution">
    <text evidence="4">The sequence shown here is derived from an EMBL/GenBank/DDBJ whole genome shotgun (WGS) entry which is preliminary data.</text>
</comment>
<dbReference type="InterPro" id="IPR036291">
    <property type="entry name" value="NAD(P)-bd_dom_sf"/>
</dbReference>
<dbReference type="PRINTS" id="PR01397">
    <property type="entry name" value="DHBDHDRGNASE"/>
</dbReference>
<accession>A0A445DG79</accession>
<dbReference type="SUPFAM" id="SSF51735">
    <property type="entry name" value="NAD(P)-binding Rossmann-fold domains"/>
    <property type="match status" value="1"/>
</dbReference>
<protein>
    <recommendedName>
        <fullName evidence="6">Tropinone reductase</fullName>
    </recommendedName>
</protein>
<dbReference type="GO" id="GO:0008667">
    <property type="term" value="F:2,3-dihydro-2,3-dihydroxybenzoate dehydrogenase activity"/>
    <property type="evidence" value="ECO:0007669"/>
    <property type="project" value="InterPro"/>
</dbReference>
<dbReference type="Gene3D" id="3.40.50.720">
    <property type="entry name" value="NAD(P)-binding Rossmann-like Domain"/>
    <property type="match status" value="1"/>
</dbReference>
<proteinExistence type="inferred from homology"/>
<dbReference type="GO" id="GO:0019290">
    <property type="term" value="P:siderophore biosynthetic process"/>
    <property type="evidence" value="ECO:0007669"/>
    <property type="project" value="InterPro"/>
</dbReference>
<dbReference type="InterPro" id="IPR045000">
    <property type="entry name" value="TR"/>
</dbReference>
<dbReference type="InterPro" id="IPR003560">
    <property type="entry name" value="DHB_DH"/>
</dbReference>
<organism evidence="4 5">
    <name type="scientific">Arachis hypogaea</name>
    <name type="common">Peanut</name>
    <dbReference type="NCBI Taxonomy" id="3818"/>
    <lineage>
        <taxon>Eukaryota</taxon>
        <taxon>Viridiplantae</taxon>
        <taxon>Streptophyta</taxon>
        <taxon>Embryophyta</taxon>
        <taxon>Tracheophyta</taxon>
        <taxon>Spermatophyta</taxon>
        <taxon>Magnoliopsida</taxon>
        <taxon>eudicotyledons</taxon>
        <taxon>Gunneridae</taxon>
        <taxon>Pentapetalae</taxon>
        <taxon>rosids</taxon>
        <taxon>fabids</taxon>
        <taxon>Fabales</taxon>
        <taxon>Fabaceae</taxon>
        <taxon>Papilionoideae</taxon>
        <taxon>50 kb inversion clade</taxon>
        <taxon>dalbergioids sensu lato</taxon>
        <taxon>Dalbergieae</taxon>
        <taxon>Pterocarpus clade</taxon>
        <taxon>Arachis</taxon>
    </lineage>
</organism>
<evidence type="ECO:0000313" key="5">
    <source>
        <dbReference type="Proteomes" id="UP000289738"/>
    </source>
</evidence>
<reference evidence="4 5" key="1">
    <citation type="submission" date="2019-01" db="EMBL/GenBank/DDBJ databases">
        <title>Sequencing of cultivated peanut Arachis hypogaea provides insights into genome evolution and oil improvement.</title>
        <authorList>
            <person name="Chen X."/>
        </authorList>
    </citation>
    <scope>NUCLEOTIDE SEQUENCE [LARGE SCALE GENOMIC DNA]</scope>
    <source>
        <strain evidence="5">cv. Fuhuasheng</strain>
        <tissue evidence="4">Leaves</tissue>
    </source>
</reference>
<dbReference type="PANTHER" id="PTHR42898:SF101">
    <property type="entry name" value="ENOYL-(ACYL CARRIER) REDUCTASE"/>
    <property type="match status" value="1"/>
</dbReference>
<keyword evidence="1" id="KW-0521">NADP</keyword>
<evidence type="ECO:0000256" key="1">
    <source>
        <dbReference type="ARBA" id="ARBA00022857"/>
    </source>
</evidence>
<evidence type="ECO:0000256" key="3">
    <source>
        <dbReference type="ARBA" id="ARBA00025714"/>
    </source>
</evidence>
<keyword evidence="5" id="KW-1185">Reference proteome</keyword>
<evidence type="ECO:0008006" key="6">
    <source>
        <dbReference type="Google" id="ProtNLM"/>
    </source>
</evidence>
<dbReference type="AlphaFoldDB" id="A0A445DG79"/>